<proteinExistence type="predicted"/>
<evidence type="ECO:0000313" key="4">
    <source>
        <dbReference type="Proteomes" id="UP000288587"/>
    </source>
</evidence>
<gene>
    <name evidence="3" type="ORF">EOD73_10810</name>
</gene>
<dbReference type="AlphaFoldDB" id="A0A3S2UFQ8"/>
<name>A0A3S2UFQ8_9BURK</name>
<dbReference type="Proteomes" id="UP000288587">
    <property type="component" value="Unassembled WGS sequence"/>
</dbReference>
<feature type="transmembrane region" description="Helical" evidence="1">
    <location>
        <begin position="324"/>
        <end position="341"/>
    </location>
</feature>
<sequence length="389" mass="41755">MVPGVQRGVGADVRCHRGLGGGPPVLTATARSSSLWLWVGYGVLVTYASLYPFAPWSWPGALPVRGLFELPWPHYWGRLDIWANAVGYVPLGFLGGVVAWRHGRGAGWATFWGGVMPSLLAYTLEVLQHFLPNRVPSLADWALNSVGAWLGVGMAGALIASGHLRRATQWRERWFHPHAAGALALLACWPLGLLFPAPVPLAQGQFLPEAYGALRAAVEASAWAQWPEWPQLRSSGLLDFSATALGLMAPCSLVLASARGGWHRGLLIVGALLVGVGVSSLAAALGFGPDKAWSWTTPQTVPALAVATGMALTLAWLPGRWNAVLALVWLTLLLAVANLLPNDPYLDASHDAWLGGTQIRLYGLLQWIGRLWPVLALAWLVASLARRET</sequence>
<feature type="transmembrane region" description="Helical" evidence="1">
    <location>
        <begin position="142"/>
        <end position="162"/>
    </location>
</feature>
<evidence type="ECO:0000256" key="1">
    <source>
        <dbReference type="SAM" id="Phobius"/>
    </source>
</evidence>
<organism evidence="3 4">
    <name type="scientific">Inhella crocodyli</name>
    <dbReference type="NCBI Taxonomy" id="2499851"/>
    <lineage>
        <taxon>Bacteria</taxon>
        <taxon>Pseudomonadati</taxon>
        <taxon>Pseudomonadota</taxon>
        <taxon>Betaproteobacteria</taxon>
        <taxon>Burkholderiales</taxon>
        <taxon>Sphaerotilaceae</taxon>
        <taxon>Inhella</taxon>
    </lineage>
</organism>
<evidence type="ECO:0000313" key="3">
    <source>
        <dbReference type="EMBL" id="RVT84625.1"/>
    </source>
</evidence>
<keyword evidence="1" id="KW-0812">Transmembrane</keyword>
<keyword evidence="1" id="KW-0472">Membrane</keyword>
<feature type="transmembrane region" description="Helical" evidence="1">
    <location>
        <begin position="299"/>
        <end position="317"/>
    </location>
</feature>
<feature type="transmembrane region" description="Helical" evidence="1">
    <location>
        <begin position="237"/>
        <end position="258"/>
    </location>
</feature>
<accession>A0A3S2UFQ8</accession>
<evidence type="ECO:0000259" key="2">
    <source>
        <dbReference type="Pfam" id="PF04892"/>
    </source>
</evidence>
<feature type="transmembrane region" description="Helical" evidence="1">
    <location>
        <begin position="81"/>
        <end position="100"/>
    </location>
</feature>
<protein>
    <submittedName>
        <fullName evidence="3">VanZ family protein</fullName>
    </submittedName>
</protein>
<dbReference type="OrthoDB" id="9780818at2"/>
<dbReference type="EMBL" id="SACM01000003">
    <property type="protein sequence ID" value="RVT84625.1"/>
    <property type="molecule type" value="Genomic_DNA"/>
</dbReference>
<feature type="transmembrane region" description="Helical" evidence="1">
    <location>
        <begin position="107"/>
        <end position="130"/>
    </location>
</feature>
<dbReference type="InterPro" id="IPR006976">
    <property type="entry name" value="VanZ-like"/>
</dbReference>
<comment type="caution">
    <text evidence="3">The sequence shown here is derived from an EMBL/GenBank/DDBJ whole genome shotgun (WGS) entry which is preliminary data.</text>
</comment>
<feature type="transmembrane region" description="Helical" evidence="1">
    <location>
        <begin position="361"/>
        <end position="385"/>
    </location>
</feature>
<dbReference type="Pfam" id="PF04892">
    <property type="entry name" value="VanZ"/>
    <property type="match status" value="1"/>
</dbReference>
<feature type="domain" description="VanZ-like" evidence="2">
    <location>
        <begin position="75"/>
        <end position="155"/>
    </location>
</feature>
<reference evidence="3 4" key="1">
    <citation type="submission" date="2019-01" db="EMBL/GenBank/DDBJ databases">
        <authorList>
            <person name="Chen W.-M."/>
        </authorList>
    </citation>
    <scope>NUCLEOTIDE SEQUENCE [LARGE SCALE GENOMIC DNA]</scope>
    <source>
        <strain evidence="3 4">CCP-18</strain>
    </source>
</reference>
<keyword evidence="4" id="KW-1185">Reference proteome</keyword>
<keyword evidence="1" id="KW-1133">Transmembrane helix</keyword>
<feature type="transmembrane region" description="Helical" evidence="1">
    <location>
        <begin position="265"/>
        <end position="287"/>
    </location>
</feature>
<feature type="transmembrane region" description="Helical" evidence="1">
    <location>
        <begin position="174"/>
        <end position="195"/>
    </location>
</feature>
<feature type="transmembrane region" description="Helical" evidence="1">
    <location>
        <begin position="35"/>
        <end position="54"/>
    </location>
</feature>